<proteinExistence type="predicted"/>
<evidence type="ECO:0000313" key="2">
    <source>
        <dbReference type="Proteomes" id="UP001208570"/>
    </source>
</evidence>
<name>A0AAD9J6P1_9ANNE</name>
<protein>
    <submittedName>
        <fullName evidence="1">Uncharacterized protein</fullName>
    </submittedName>
</protein>
<dbReference type="AlphaFoldDB" id="A0AAD9J6P1"/>
<comment type="caution">
    <text evidence="1">The sequence shown here is derived from an EMBL/GenBank/DDBJ whole genome shotgun (WGS) entry which is preliminary data.</text>
</comment>
<evidence type="ECO:0000313" key="1">
    <source>
        <dbReference type="EMBL" id="KAK2147483.1"/>
    </source>
</evidence>
<reference evidence="1" key="1">
    <citation type="journal article" date="2023" name="Mol. Biol. Evol.">
        <title>Third-Generation Sequencing Reveals the Adaptive Role of the Epigenome in Three Deep-Sea Polychaetes.</title>
        <authorList>
            <person name="Perez M."/>
            <person name="Aroh O."/>
            <person name="Sun Y."/>
            <person name="Lan Y."/>
            <person name="Juniper S.K."/>
            <person name="Young C.R."/>
            <person name="Angers B."/>
            <person name="Qian P.Y."/>
        </authorList>
    </citation>
    <scope>NUCLEOTIDE SEQUENCE</scope>
    <source>
        <strain evidence="1">P08H-3</strain>
    </source>
</reference>
<keyword evidence="2" id="KW-1185">Reference proteome</keyword>
<accession>A0AAD9J6P1</accession>
<gene>
    <name evidence="1" type="ORF">LSH36_550g01024</name>
</gene>
<dbReference type="Proteomes" id="UP001208570">
    <property type="component" value="Unassembled WGS sequence"/>
</dbReference>
<sequence>MLVSARNQPPYAVIPVGHGLPHPGVGKDMAFDLAGEHLYVLTGDVVSIILVIFPLDSVKAFQLPTL</sequence>
<dbReference type="EMBL" id="JAODUP010000550">
    <property type="protein sequence ID" value="KAK2147483.1"/>
    <property type="molecule type" value="Genomic_DNA"/>
</dbReference>
<organism evidence="1 2">
    <name type="scientific">Paralvinella palmiformis</name>
    <dbReference type="NCBI Taxonomy" id="53620"/>
    <lineage>
        <taxon>Eukaryota</taxon>
        <taxon>Metazoa</taxon>
        <taxon>Spiralia</taxon>
        <taxon>Lophotrochozoa</taxon>
        <taxon>Annelida</taxon>
        <taxon>Polychaeta</taxon>
        <taxon>Sedentaria</taxon>
        <taxon>Canalipalpata</taxon>
        <taxon>Terebellida</taxon>
        <taxon>Terebelliformia</taxon>
        <taxon>Alvinellidae</taxon>
        <taxon>Paralvinella</taxon>
    </lineage>
</organism>